<proteinExistence type="predicted"/>
<feature type="compositionally biased region" description="Low complexity" evidence="1">
    <location>
        <begin position="205"/>
        <end position="214"/>
    </location>
</feature>
<feature type="region of interest" description="Disordered" evidence="1">
    <location>
        <begin position="346"/>
        <end position="383"/>
    </location>
</feature>
<sequence>MAFQTSTSHTSDASSSTSTSTDSNDNNNTDNGSGQFFTPTSSPPLILAFLAIGLLATAIIAALGWRRVYFARYSLTAATNFRGGRDGIGAGAGGRRGRGYNGDNDSTVLIGEKPKLWDLWTDLGEGRAEGEDGPSEPRVSIVSGIDHERWRREVAWESVMPIAVTPLMNEKLHHGESVQLSTTGMTTVVAENNPEDHHQRPASPPSTSSASASPNQTRIPTRTLLTNWLIKFFHPQRNQSSNSTAPPITNSNTNNPNVSTETNTNNGISTITPPRTALDSSFSASSATEEKPKGPLSASHLNRADFLNGQMYESVQVTMAIAMPRPRPKPRRFETLWEGEDRNMRRGKFADDRDGVENNDGDSDDVDVDGYRPGHDGPEMDDEQYEYTIGVCRVPWPSNEESG</sequence>
<organism evidence="3 4">
    <name type="scientific">Collybiopsis luxurians FD-317 M1</name>
    <dbReference type="NCBI Taxonomy" id="944289"/>
    <lineage>
        <taxon>Eukaryota</taxon>
        <taxon>Fungi</taxon>
        <taxon>Dikarya</taxon>
        <taxon>Basidiomycota</taxon>
        <taxon>Agaricomycotina</taxon>
        <taxon>Agaricomycetes</taxon>
        <taxon>Agaricomycetidae</taxon>
        <taxon>Agaricales</taxon>
        <taxon>Marasmiineae</taxon>
        <taxon>Omphalotaceae</taxon>
        <taxon>Collybiopsis</taxon>
        <taxon>Collybiopsis luxurians</taxon>
    </lineage>
</organism>
<feature type="transmembrane region" description="Helical" evidence="2">
    <location>
        <begin position="45"/>
        <end position="65"/>
    </location>
</feature>
<name>A0A0D0C1L4_9AGAR</name>
<evidence type="ECO:0000256" key="1">
    <source>
        <dbReference type="SAM" id="MobiDB-lite"/>
    </source>
</evidence>
<feature type="compositionally biased region" description="Basic and acidic residues" evidence="1">
    <location>
        <begin position="346"/>
        <end position="356"/>
    </location>
</feature>
<feature type="region of interest" description="Disordered" evidence="1">
    <location>
        <begin position="194"/>
        <end position="218"/>
    </location>
</feature>
<keyword evidence="2" id="KW-0812">Transmembrane</keyword>
<evidence type="ECO:0000313" key="4">
    <source>
        <dbReference type="Proteomes" id="UP000053593"/>
    </source>
</evidence>
<feature type="compositionally biased region" description="Low complexity" evidence="1">
    <location>
        <begin position="1"/>
        <end position="33"/>
    </location>
</feature>
<feature type="compositionally biased region" description="Low complexity" evidence="1">
    <location>
        <begin position="240"/>
        <end position="266"/>
    </location>
</feature>
<feature type="compositionally biased region" description="Basic and acidic residues" evidence="1">
    <location>
        <begin position="369"/>
        <end position="378"/>
    </location>
</feature>
<feature type="region of interest" description="Disordered" evidence="1">
    <location>
        <begin position="235"/>
        <end position="300"/>
    </location>
</feature>
<evidence type="ECO:0000313" key="3">
    <source>
        <dbReference type="EMBL" id="KIK51652.1"/>
    </source>
</evidence>
<dbReference type="EMBL" id="KN834858">
    <property type="protein sequence ID" value="KIK51652.1"/>
    <property type="molecule type" value="Genomic_DNA"/>
</dbReference>
<feature type="compositionally biased region" description="Polar residues" evidence="1">
    <location>
        <begin position="267"/>
        <end position="287"/>
    </location>
</feature>
<dbReference type="HOGENOM" id="CLU_683446_0_0_1"/>
<keyword evidence="2" id="KW-1133">Transmembrane helix</keyword>
<dbReference type="Proteomes" id="UP000053593">
    <property type="component" value="Unassembled WGS sequence"/>
</dbReference>
<gene>
    <name evidence="3" type="ORF">GYMLUDRAFT_50391</name>
</gene>
<accession>A0A0D0C1L4</accession>
<keyword evidence="4" id="KW-1185">Reference proteome</keyword>
<evidence type="ECO:0000256" key="2">
    <source>
        <dbReference type="SAM" id="Phobius"/>
    </source>
</evidence>
<feature type="region of interest" description="Disordered" evidence="1">
    <location>
        <begin position="1"/>
        <end position="36"/>
    </location>
</feature>
<reference evidence="3 4" key="1">
    <citation type="submission" date="2014-04" db="EMBL/GenBank/DDBJ databases">
        <title>Evolutionary Origins and Diversification of the Mycorrhizal Mutualists.</title>
        <authorList>
            <consortium name="DOE Joint Genome Institute"/>
            <consortium name="Mycorrhizal Genomics Consortium"/>
            <person name="Kohler A."/>
            <person name="Kuo A."/>
            <person name="Nagy L.G."/>
            <person name="Floudas D."/>
            <person name="Copeland A."/>
            <person name="Barry K.W."/>
            <person name="Cichocki N."/>
            <person name="Veneault-Fourrey C."/>
            <person name="LaButti K."/>
            <person name="Lindquist E.A."/>
            <person name="Lipzen A."/>
            <person name="Lundell T."/>
            <person name="Morin E."/>
            <person name="Murat C."/>
            <person name="Riley R."/>
            <person name="Ohm R."/>
            <person name="Sun H."/>
            <person name="Tunlid A."/>
            <person name="Henrissat B."/>
            <person name="Grigoriev I.V."/>
            <person name="Hibbett D.S."/>
            <person name="Martin F."/>
        </authorList>
    </citation>
    <scope>NUCLEOTIDE SEQUENCE [LARGE SCALE GENOMIC DNA]</scope>
    <source>
        <strain evidence="3 4">FD-317 M1</strain>
    </source>
</reference>
<feature type="compositionally biased region" description="Acidic residues" evidence="1">
    <location>
        <begin position="357"/>
        <end position="368"/>
    </location>
</feature>
<protein>
    <submittedName>
        <fullName evidence="3">Uncharacterized protein</fullName>
    </submittedName>
</protein>
<keyword evidence="2" id="KW-0472">Membrane</keyword>
<dbReference type="AlphaFoldDB" id="A0A0D0C1L4"/>